<evidence type="ECO:0000313" key="1">
    <source>
        <dbReference type="EMBL" id="ATC37733.1"/>
    </source>
</evidence>
<gene>
    <name evidence="1" type="ORF">BAZ09_016450</name>
</gene>
<dbReference type="EMBL" id="CP023401">
    <property type="protein sequence ID" value="ATC37733.1"/>
    <property type="molecule type" value="Genomic_DNA"/>
</dbReference>
<dbReference type="Proteomes" id="UP000190057">
    <property type="component" value="Chromosome"/>
</dbReference>
<protein>
    <submittedName>
        <fullName evidence="1">Uncharacterized protein</fullName>
    </submittedName>
</protein>
<sequence length="75" mass="8784">MVLKLLIDLDKKYKNEYLNGKITHLDFIRCSLYLAGKYEDFVLIEKKEKDISAFILKGTIDHNDPINQLKKILSN</sequence>
<reference evidence="1 2" key="1">
    <citation type="submission" date="2017-09" db="EMBL/GenBank/DDBJ databases">
        <title>Complete circularized genomes of four mosquito-derived Elizabethkingia anophelis isolates.</title>
        <authorList>
            <person name="Nicholson A.C."/>
            <person name="Xu J."/>
        </authorList>
    </citation>
    <scope>NUCLEOTIDE SEQUENCE [LARGE SCALE GENOMIC DNA]</scope>
    <source>
        <strain evidence="1 2">R26</strain>
    </source>
</reference>
<name>A0ABN5BXE4_9FLAO</name>
<evidence type="ECO:0000313" key="2">
    <source>
        <dbReference type="Proteomes" id="UP000190057"/>
    </source>
</evidence>
<accession>A0ABN5BXE4</accession>
<proteinExistence type="predicted"/>
<organism evidence="1 2">
    <name type="scientific">Elizabethkingia anophelis R26</name>
    <dbReference type="NCBI Taxonomy" id="1246994"/>
    <lineage>
        <taxon>Bacteria</taxon>
        <taxon>Pseudomonadati</taxon>
        <taxon>Bacteroidota</taxon>
        <taxon>Flavobacteriia</taxon>
        <taxon>Flavobacteriales</taxon>
        <taxon>Weeksellaceae</taxon>
        <taxon>Elizabethkingia</taxon>
    </lineage>
</organism>
<keyword evidence="2" id="KW-1185">Reference proteome</keyword>